<dbReference type="Gene3D" id="3.40.50.1240">
    <property type="entry name" value="Phosphoglycerate mutase-like"/>
    <property type="match status" value="1"/>
</dbReference>
<dbReference type="PANTHER" id="PTHR48100">
    <property type="entry name" value="BROAD-SPECIFICITY PHOSPHATASE YOR283W-RELATED"/>
    <property type="match status" value="1"/>
</dbReference>
<proteinExistence type="predicted"/>
<evidence type="ECO:0000313" key="2">
    <source>
        <dbReference type="EMBL" id="MEK8088621.1"/>
    </source>
</evidence>
<dbReference type="InterPro" id="IPR017578">
    <property type="entry name" value="Ribazole_CobC"/>
</dbReference>
<dbReference type="NCBIfam" id="TIGR03162">
    <property type="entry name" value="ribazole_cobC"/>
    <property type="match status" value="1"/>
</dbReference>
<evidence type="ECO:0000313" key="3">
    <source>
        <dbReference type="Proteomes" id="UP001446205"/>
    </source>
</evidence>
<dbReference type="EC" id="3.1.3.73" evidence="1"/>
<accession>A0ABU9D6N6</accession>
<organism evidence="2 3">
    <name type="scientific">Thermithiobacillus plumbiphilus</name>
    <dbReference type="NCBI Taxonomy" id="1729899"/>
    <lineage>
        <taxon>Bacteria</taxon>
        <taxon>Pseudomonadati</taxon>
        <taxon>Pseudomonadota</taxon>
        <taxon>Acidithiobacillia</taxon>
        <taxon>Acidithiobacillales</taxon>
        <taxon>Thermithiobacillaceae</taxon>
        <taxon>Thermithiobacillus</taxon>
    </lineage>
</organism>
<reference evidence="2 3" key="1">
    <citation type="submission" date="2024-04" db="EMBL/GenBank/DDBJ databases">
        <authorList>
            <person name="Abashina T."/>
            <person name="Shaikin A."/>
        </authorList>
    </citation>
    <scope>NUCLEOTIDE SEQUENCE [LARGE SCALE GENOMIC DNA]</scope>
    <source>
        <strain evidence="2 3">AAFK</strain>
    </source>
</reference>
<name>A0ABU9D6N6_9PROT</name>
<evidence type="ECO:0000256" key="1">
    <source>
        <dbReference type="NCBIfam" id="TIGR03162"/>
    </source>
</evidence>
<dbReference type="GO" id="GO:0043755">
    <property type="term" value="F:alpha-ribazole phosphatase activity"/>
    <property type="evidence" value="ECO:0007669"/>
    <property type="project" value="UniProtKB-EC"/>
</dbReference>
<dbReference type="InterPro" id="IPR029033">
    <property type="entry name" value="His_PPase_superfam"/>
</dbReference>
<dbReference type="SMART" id="SM00855">
    <property type="entry name" value="PGAM"/>
    <property type="match status" value="1"/>
</dbReference>
<dbReference type="Pfam" id="PF00300">
    <property type="entry name" value="His_Phos_1"/>
    <property type="match status" value="1"/>
</dbReference>
<comment type="caution">
    <text evidence="2">The sequence shown here is derived from an EMBL/GenBank/DDBJ whole genome shotgun (WGS) entry which is preliminary data.</text>
</comment>
<dbReference type="InterPro" id="IPR050275">
    <property type="entry name" value="PGM_Phosphatase"/>
</dbReference>
<dbReference type="PANTHER" id="PTHR48100:SF59">
    <property type="entry name" value="ADENOSYLCOBALAMIN_ALPHA-RIBAZOLE PHOSPHATASE"/>
    <property type="match status" value="1"/>
</dbReference>
<dbReference type="CDD" id="cd07067">
    <property type="entry name" value="HP_PGM_like"/>
    <property type="match status" value="1"/>
</dbReference>
<keyword evidence="3" id="KW-1185">Reference proteome</keyword>
<keyword evidence="2" id="KW-0378">Hydrolase</keyword>
<dbReference type="RefSeq" id="WP_341369687.1">
    <property type="nucleotide sequence ID" value="NZ_JBBPCO010000002.1"/>
</dbReference>
<dbReference type="SUPFAM" id="SSF53254">
    <property type="entry name" value="Phosphoglycerate mutase-like"/>
    <property type="match status" value="1"/>
</dbReference>
<gene>
    <name evidence="2" type="primary">cobC</name>
    <name evidence="2" type="ORF">WOB96_02475</name>
</gene>
<sequence length="187" mass="20779">MNLYLLRHTRTVIEASICHGQTDIGLPPDFAHDLATIRAKLPDLSGMTIYASPLQRCRLLAEALAPGRVHCDARLMELNFGEWEGQPWDAIDRVALDHWAADFVHRAPPGGESFAQLQARCLDFLVALPEDQDVLLVTHAGVIRAVLAHARSLPLDRAFEIPVGHGEISSICWSYQHSNQNSTEKDQ</sequence>
<dbReference type="EMBL" id="JBBPCO010000002">
    <property type="protein sequence ID" value="MEK8088621.1"/>
    <property type="molecule type" value="Genomic_DNA"/>
</dbReference>
<dbReference type="InterPro" id="IPR013078">
    <property type="entry name" value="His_Pase_superF_clade-1"/>
</dbReference>
<dbReference type="Proteomes" id="UP001446205">
    <property type="component" value="Unassembled WGS sequence"/>
</dbReference>
<protein>
    <recommendedName>
        <fullName evidence="1">Alpha-ribazole phosphatase</fullName>
        <ecNumber evidence="1">3.1.3.73</ecNumber>
    </recommendedName>
</protein>